<protein>
    <recommendedName>
        <fullName evidence="3">RidA/YER057c/UK114 family protein</fullName>
    </recommendedName>
</protein>
<dbReference type="AlphaFoldDB" id="A0A1P8KLU7"/>
<dbReference type="InterPro" id="IPR035959">
    <property type="entry name" value="RutC-like_sf"/>
</dbReference>
<organism evidence="1 2">
    <name type="scientific">Poseidonibacter parvus</name>
    <dbReference type="NCBI Taxonomy" id="1850254"/>
    <lineage>
        <taxon>Bacteria</taxon>
        <taxon>Pseudomonadati</taxon>
        <taxon>Campylobacterota</taxon>
        <taxon>Epsilonproteobacteria</taxon>
        <taxon>Campylobacterales</taxon>
        <taxon>Arcobacteraceae</taxon>
        <taxon>Poseidonibacter</taxon>
    </lineage>
</organism>
<dbReference type="STRING" id="1850254.LPB137_06405"/>
<dbReference type="OrthoDB" id="9808943at2"/>
<dbReference type="PANTHER" id="PTHR47328:SF1">
    <property type="entry name" value="RUTC FAMILY PROTEIN YOAB"/>
    <property type="match status" value="1"/>
</dbReference>
<reference evidence="1 2" key="1">
    <citation type="submission" date="2017-01" db="EMBL/GenBank/DDBJ databases">
        <title>Genome sequencing of Arcobacter sp. LPB0137.</title>
        <authorList>
            <person name="Lee G.-W."/>
            <person name="Yi H."/>
        </authorList>
    </citation>
    <scope>NUCLEOTIDE SEQUENCE [LARGE SCALE GENOMIC DNA]</scope>
    <source>
        <strain evidence="1 2">LPB0137</strain>
    </source>
</reference>
<proteinExistence type="predicted"/>
<dbReference type="RefSeq" id="WP_076085939.1">
    <property type="nucleotide sequence ID" value="NZ_CP019070.1"/>
</dbReference>
<dbReference type="SUPFAM" id="SSF55298">
    <property type="entry name" value="YjgF-like"/>
    <property type="match status" value="1"/>
</dbReference>
<dbReference type="EMBL" id="CP019070">
    <property type="protein sequence ID" value="APW65502.1"/>
    <property type="molecule type" value="Genomic_DNA"/>
</dbReference>
<name>A0A1P8KLU7_9BACT</name>
<dbReference type="Pfam" id="PF01042">
    <property type="entry name" value="Ribonuc_L-PSP"/>
    <property type="match status" value="1"/>
</dbReference>
<gene>
    <name evidence="1" type="ORF">LPB137_06405</name>
</gene>
<evidence type="ECO:0000313" key="1">
    <source>
        <dbReference type="EMBL" id="APW65502.1"/>
    </source>
</evidence>
<dbReference type="InterPro" id="IPR006175">
    <property type="entry name" value="YjgF/YER057c/UK114"/>
</dbReference>
<sequence>MITRKEVNERMSRVVEHNGTVYLAGIVSDDKTLDIKGQAQRVLAIAEKRLEDIGSSKHDILRVEIFVKDIYRDFAGFNSVWDEWVSKENPPARACVETNMASVETLVEIIVTAAKS</sequence>
<keyword evidence="2" id="KW-1185">Reference proteome</keyword>
<evidence type="ECO:0008006" key="3">
    <source>
        <dbReference type="Google" id="ProtNLM"/>
    </source>
</evidence>
<dbReference type="InterPro" id="IPR035709">
    <property type="entry name" value="YoaB-like"/>
</dbReference>
<dbReference type="Proteomes" id="UP000186074">
    <property type="component" value="Chromosome"/>
</dbReference>
<accession>A0A1P8KLU7</accession>
<dbReference type="KEGG" id="alp:LPB137_06405"/>
<dbReference type="CDD" id="cd06150">
    <property type="entry name" value="YjgF_YER057c_UK114_like_2"/>
    <property type="match status" value="1"/>
</dbReference>
<evidence type="ECO:0000313" key="2">
    <source>
        <dbReference type="Proteomes" id="UP000186074"/>
    </source>
</evidence>
<dbReference type="PANTHER" id="PTHR47328">
    <property type="match status" value="1"/>
</dbReference>
<dbReference type="Gene3D" id="3.30.1330.40">
    <property type="entry name" value="RutC-like"/>
    <property type="match status" value="1"/>
</dbReference>